<sequence length="88" mass="10327">MYQYLTDAIGADQYHQETYVNKMKELTTYSLVDFERRSHGPSSEMFLKFQFGERPETILETLREDSRIEAISEDEVSSVVKAQIRNQT</sequence>
<dbReference type="eggNOG" id="arCOG00471">
    <property type="taxonomic scope" value="Archaea"/>
</dbReference>
<accession>U1PK76</accession>
<organism evidence="1 2">
    <name type="scientific">Haloquadratum walsbyi J07HQW2</name>
    <dbReference type="NCBI Taxonomy" id="1238425"/>
    <lineage>
        <taxon>Archaea</taxon>
        <taxon>Methanobacteriati</taxon>
        <taxon>Methanobacteriota</taxon>
        <taxon>Stenosarchaea group</taxon>
        <taxon>Halobacteria</taxon>
        <taxon>Halobacteriales</taxon>
        <taxon>Haloferacaceae</taxon>
        <taxon>Haloquadratum</taxon>
    </lineage>
</organism>
<evidence type="ECO:0000313" key="1">
    <source>
        <dbReference type="EMBL" id="ERG94082.1"/>
    </source>
</evidence>
<name>U1PK76_9EURY</name>
<protein>
    <submittedName>
        <fullName evidence="1">Orc1/cdc6 family replication initiation protein</fullName>
    </submittedName>
</protein>
<gene>
    <name evidence="1" type="ORF">J07HQW2_00516</name>
</gene>
<evidence type="ECO:0000313" key="2">
    <source>
        <dbReference type="Proteomes" id="UP000030710"/>
    </source>
</evidence>
<dbReference type="HOGENOM" id="CLU_175251_0_0_2"/>
<dbReference type="STRING" id="1238425.J07HQW2_00516"/>
<dbReference type="Proteomes" id="UP000030710">
    <property type="component" value="Unassembled WGS sequence"/>
</dbReference>
<dbReference type="EMBL" id="KE356561">
    <property type="protein sequence ID" value="ERG94082.1"/>
    <property type="molecule type" value="Genomic_DNA"/>
</dbReference>
<proteinExistence type="predicted"/>
<dbReference type="AlphaFoldDB" id="U1PK76"/>
<reference evidence="1 2" key="1">
    <citation type="journal article" date="2013" name="PLoS ONE">
        <title>Assembly-driven community genomics of a hypersaline microbial ecosystem.</title>
        <authorList>
            <person name="Podell S."/>
            <person name="Ugalde J.A."/>
            <person name="Narasingarao P."/>
            <person name="Banfield J.F."/>
            <person name="Heidelberg K.B."/>
            <person name="Allen E.E."/>
        </authorList>
    </citation>
    <scope>NUCLEOTIDE SEQUENCE [LARGE SCALE GENOMIC DNA]</scope>
    <source>
        <strain evidence="2">J07HQW2</strain>
    </source>
</reference>